<name>A0ABZ0Z695_9CAUD</name>
<dbReference type="Proteomes" id="UP001358193">
    <property type="component" value="Segment"/>
</dbReference>
<proteinExistence type="predicted"/>
<sequence>MYPAGYALMQVQIVTKEVFNLESDKEGWVSLCNALKKSKLMYRLSVEDFQIQFSNFLNHNT</sequence>
<dbReference type="EMBL" id="OR769223">
    <property type="protein sequence ID" value="WQJ53710.1"/>
    <property type="molecule type" value="Genomic_DNA"/>
</dbReference>
<keyword evidence="2" id="KW-1185">Reference proteome</keyword>
<protein>
    <submittedName>
        <fullName evidence="1">Uncharacterized protein</fullName>
    </submittedName>
</protein>
<reference evidence="1 2" key="1">
    <citation type="submission" date="2023-11" db="EMBL/GenBank/DDBJ databases">
        <authorList>
            <person name="Cook R."/>
            <person name="Crisci M."/>
            <person name="Pye H."/>
            <person name="Adriaenssens E."/>
            <person name="Santini J."/>
        </authorList>
    </citation>
    <scope>NUCLEOTIDE SEQUENCE [LARGE SCALE GENOMIC DNA]</scope>
    <source>
        <strain evidence="1">Lak_Megaphage_Sonny</strain>
    </source>
</reference>
<organism evidence="1 2">
    <name type="scientific">phage Lak_Megaphage_Sonny</name>
    <dbReference type="NCBI Taxonomy" id="3109229"/>
    <lineage>
        <taxon>Viruses</taxon>
        <taxon>Duplodnaviria</taxon>
        <taxon>Heunggongvirae</taxon>
        <taxon>Uroviricota</taxon>
        <taxon>Caudoviricetes</taxon>
        <taxon>Caudoviricetes code 15 clade</taxon>
    </lineage>
</organism>
<evidence type="ECO:0000313" key="2">
    <source>
        <dbReference type="Proteomes" id="UP001358193"/>
    </source>
</evidence>
<accession>A0ABZ0Z695</accession>
<evidence type="ECO:0000313" key="1">
    <source>
        <dbReference type="EMBL" id="WQJ53710.1"/>
    </source>
</evidence>